<dbReference type="OrthoDB" id="9806346at2"/>
<keyword evidence="8" id="KW-1185">Reference proteome</keyword>
<evidence type="ECO:0000256" key="3">
    <source>
        <dbReference type="ARBA" id="ARBA00022679"/>
    </source>
</evidence>
<name>B8GTP8_THISH</name>
<evidence type="ECO:0000313" key="7">
    <source>
        <dbReference type="EMBL" id="ACL73142.1"/>
    </source>
</evidence>
<comment type="catalytic activity">
    <reaction evidence="5">
        <text>cytidine(32) in tRNA + S-adenosyl-L-methionine = 2'-O-methylcytidine(32) in tRNA + S-adenosyl-L-homocysteine + H(+)</text>
        <dbReference type="Rhea" id="RHEA:42932"/>
        <dbReference type="Rhea" id="RHEA-COMP:10288"/>
        <dbReference type="Rhea" id="RHEA-COMP:10289"/>
        <dbReference type="ChEBI" id="CHEBI:15378"/>
        <dbReference type="ChEBI" id="CHEBI:57856"/>
        <dbReference type="ChEBI" id="CHEBI:59789"/>
        <dbReference type="ChEBI" id="CHEBI:74495"/>
        <dbReference type="ChEBI" id="CHEBI:82748"/>
        <dbReference type="EC" id="2.1.1.200"/>
    </reaction>
</comment>
<feature type="domain" description="tRNA/rRNA methyltransferase SpoU type" evidence="6">
    <location>
        <begin position="7"/>
        <end position="156"/>
    </location>
</feature>
<dbReference type="AlphaFoldDB" id="B8GTP8"/>
<dbReference type="Gene3D" id="3.40.1280.10">
    <property type="match status" value="1"/>
</dbReference>
<organism evidence="7 8">
    <name type="scientific">Thioalkalivibrio sulfidiphilus (strain HL-EbGR7)</name>
    <dbReference type="NCBI Taxonomy" id="396588"/>
    <lineage>
        <taxon>Bacteria</taxon>
        <taxon>Pseudomonadati</taxon>
        <taxon>Pseudomonadota</taxon>
        <taxon>Gammaproteobacteria</taxon>
        <taxon>Chromatiales</taxon>
        <taxon>Ectothiorhodospiraceae</taxon>
        <taxon>Thioalkalivibrio</taxon>
    </lineage>
</organism>
<dbReference type="Pfam" id="PF00588">
    <property type="entry name" value="SpoU_methylase"/>
    <property type="match status" value="1"/>
</dbReference>
<dbReference type="PANTHER" id="PTHR42786">
    <property type="entry name" value="TRNA/RRNA METHYLTRANSFERASE"/>
    <property type="match status" value="1"/>
</dbReference>
<keyword evidence="4 5" id="KW-0949">S-adenosyl-L-methionine</keyword>
<protein>
    <recommendedName>
        <fullName evidence="5">tRNA (cytidine/uridine-2'-O-)-methyltransferase TrmJ</fullName>
        <ecNumber evidence="5">2.1.1.200</ecNumber>
    </recommendedName>
    <alternativeName>
        <fullName evidence="5">tRNA (cytidine(32)/uridine(32)-2'-O)-methyltransferase</fullName>
    </alternativeName>
    <alternativeName>
        <fullName evidence="5">tRNA Cm32/Um32 methyltransferase</fullName>
    </alternativeName>
</protein>
<reference evidence="7 8" key="1">
    <citation type="journal article" date="2011" name="Stand. Genomic Sci.">
        <title>Complete genome sequence of 'Thioalkalivibrio sulfidophilus' HL-EbGr7.</title>
        <authorList>
            <person name="Muyzer G."/>
            <person name="Sorokin D.Y."/>
            <person name="Mavromatis K."/>
            <person name="Lapidus A."/>
            <person name="Clum A."/>
            <person name="Ivanova N."/>
            <person name="Pati A."/>
            <person name="d'Haeseleer P."/>
            <person name="Woyke T."/>
            <person name="Kyrpides N.C."/>
        </authorList>
    </citation>
    <scope>NUCLEOTIDE SEQUENCE [LARGE SCALE GENOMIC DNA]</scope>
    <source>
        <strain evidence="7 8">HL-EbGR7</strain>
    </source>
</reference>
<accession>B8GTP8</accession>
<dbReference type="eggNOG" id="COG0565">
    <property type="taxonomic scope" value="Bacteria"/>
</dbReference>
<evidence type="ECO:0000259" key="6">
    <source>
        <dbReference type="Pfam" id="PF00588"/>
    </source>
</evidence>
<comment type="function">
    <text evidence="5">Catalyzes the formation of 2'O-methylated cytidine (Cm32) or 2'O-methylated uridine (Um32) at position 32 in tRNA.</text>
</comment>
<dbReference type="PIRSF" id="PIRSF004808">
    <property type="entry name" value="LasT"/>
    <property type="match status" value="1"/>
</dbReference>
<sequence>MNVLDRLRIVLIQTSHPGNIGASARAMKTMGLSDLRLVSPVRYPSAEATAMASGADDLLAGTPVYEDLDEALTGCRLVMGTSARQRSLRWPQLNPREAAAALIEAAAQRPVALLFGREQSGLSNEELDRCHSLVTIPANEAYSSLNLAAAVQVLSYELRMAALERQAPAVDTSADLAPEDQPASAEALEDFYAHLERALIHLDFLDPNNPRHLLRRLRRLYGRAVPTVSEVNILRGILTAAEKGPRR</sequence>
<dbReference type="InterPro" id="IPR029028">
    <property type="entry name" value="Alpha/beta_knot_MTases"/>
</dbReference>
<dbReference type="GO" id="GO:0106339">
    <property type="term" value="F:tRNA (cytidine(32)-2'-O)-methyltransferase activity"/>
    <property type="evidence" value="ECO:0007669"/>
    <property type="project" value="RHEA"/>
</dbReference>
<dbReference type="PANTHER" id="PTHR42786:SF2">
    <property type="entry name" value="TRNA (CYTIDINE_URIDINE-2'-O-)-METHYLTRANSFERASE TRMJ"/>
    <property type="match status" value="1"/>
</dbReference>
<comment type="similarity">
    <text evidence="1">Belongs to the class IV-like SAM-binding methyltransferase superfamily. RNA methyltransferase TrmH family.</text>
</comment>
<keyword evidence="2 5" id="KW-0489">Methyltransferase</keyword>
<dbReference type="InterPro" id="IPR001537">
    <property type="entry name" value="SpoU_MeTrfase"/>
</dbReference>
<dbReference type="InterPro" id="IPR029026">
    <property type="entry name" value="tRNA_m1G_MTases_N"/>
</dbReference>
<dbReference type="Proteomes" id="UP000002383">
    <property type="component" value="Chromosome"/>
</dbReference>
<proteinExistence type="inferred from homology"/>
<dbReference type="STRING" id="396588.Tgr7_2062"/>
<dbReference type="GO" id="GO:0002128">
    <property type="term" value="P:tRNA nucleoside ribose methylation"/>
    <property type="evidence" value="ECO:0007669"/>
    <property type="project" value="TreeGrafter"/>
</dbReference>
<keyword evidence="3 7" id="KW-0808">Transferase</keyword>
<dbReference type="CDD" id="cd18093">
    <property type="entry name" value="SpoU-like_TrmJ"/>
    <property type="match status" value="1"/>
</dbReference>
<keyword evidence="5" id="KW-0819">tRNA processing</keyword>
<dbReference type="InterPro" id="IPR004384">
    <property type="entry name" value="RNA_MeTrfase_TrmJ/LasT"/>
</dbReference>
<dbReference type="SUPFAM" id="SSF75217">
    <property type="entry name" value="alpha/beta knot"/>
    <property type="match status" value="1"/>
</dbReference>
<gene>
    <name evidence="5" type="primary">trmJ</name>
    <name evidence="7" type="ordered locus">Tgr7_2062</name>
</gene>
<comment type="subcellular location">
    <subcellularLocation>
        <location evidence="5">Cytoplasm</location>
    </subcellularLocation>
</comment>
<dbReference type="FunFam" id="3.40.1280.10:FF:000006">
    <property type="entry name" value="Uncharacterized tRNA/rRNA methyltransferase HI_0380"/>
    <property type="match status" value="1"/>
</dbReference>
<evidence type="ECO:0000256" key="5">
    <source>
        <dbReference type="RuleBase" id="RU362024"/>
    </source>
</evidence>
<dbReference type="KEGG" id="tgr:Tgr7_2062"/>
<evidence type="ECO:0000256" key="4">
    <source>
        <dbReference type="ARBA" id="ARBA00022691"/>
    </source>
</evidence>
<dbReference type="NCBIfam" id="TIGR00050">
    <property type="entry name" value="rRNA_methyl_1"/>
    <property type="match status" value="1"/>
</dbReference>
<dbReference type="GO" id="GO:0160206">
    <property type="term" value="F:tRNA (cytidine(32)/uridine(32)-2'-O)-methyltransferase activity"/>
    <property type="evidence" value="ECO:0007669"/>
    <property type="project" value="UniProtKB-EC"/>
</dbReference>
<dbReference type="GO" id="GO:0003723">
    <property type="term" value="F:RNA binding"/>
    <property type="evidence" value="ECO:0007669"/>
    <property type="project" value="InterPro"/>
</dbReference>
<evidence type="ECO:0000313" key="8">
    <source>
        <dbReference type="Proteomes" id="UP000002383"/>
    </source>
</evidence>
<dbReference type="GO" id="GO:0005829">
    <property type="term" value="C:cytosol"/>
    <property type="evidence" value="ECO:0007669"/>
    <property type="project" value="TreeGrafter"/>
</dbReference>
<keyword evidence="5" id="KW-0963">Cytoplasm</keyword>
<dbReference type="EMBL" id="CP001339">
    <property type="protein sequence ID" value="ACL73142.1"/>
    <property type="molecule type" value="Genomic_DNA"/>
</dbReference>
<dbReference type="EC" id="2.1.1.200" evidence="5"/>
<dbReference type="RefSeq" id="WP_012638621.1">
    <property type="nucleotide sequence ID" value="NC_011901.1"/>
</dbReference>
<evidence type="ECO:0000256" key="1">
    <source>
        <dbReference type="ARBA" id="ARBA00007228"/>
    </source>
</evidence>
<comment type="subunit">
    <text evidence="5">Homodimer.</text>
</comment>
<dbReference type="HOGENOM" id="CLU_056931_0_0_6"/>
<comment type="catalytic activity">
    <reaction evidence="5">
        <text>uridine(32) in tRNA + S-adenosyl-L-methionine = 2'-O-methyluridine(32) in tRNA + S-adenosyl-L-homocysteine + H(+)</text>
        <dbReference type="Rhea" id="RHEA:42936"/>
        <dbReference type="Rhea" id="RHEA-COMP:10107"/>
        <dbReference type="Rhea" id="RHEA-COMP:10290"/>
        <dbReference type="ChEBI" id="CHEBI:15378"/>
        <dbReference type="ChEBI" id="CHEBI:57856"/>
        <dbReference type="ChEBI" id="CHEBI:59789"/>
        <dbReference type="ChEBI" id="CHEBI:65315"/>
        <dbReference type="ChEBI" id="CHEBI:74478"/>
        <dbReference type="EC" id="2.1.1.200"/>
    </reaction>
</comment>
<evidence type="ECO:0000256" key="2">
    <source>
        <dbReference type="ARBA" id="ARBA00022603"/>
    </source>
</evidence>
<dbReference type="Gene3D" id="1.10.8.590">
    <property type="match status" value="1"/>
</dbReference>